<evidence type="ECO:0000256" key="6">
    <source>
        <dbReference type="ARBA" id="ARBA00022741"/>
    </source>
</evidence>
<comment type="miscellaneous">
    <text evidence="9">The reaction proceeds by a bi uni uni bi ping pong mechanism.</text>
</comment>
<evidence type="ECO:0000313" key="11">
    <source>
        <dbReference type="Proteomes" id="UP000199318"/>
    </source>
</evidence>
<organism evidence="10 11">
    <name type="scientific">Salisediminibacterium halotolerans</name>
    <dbReference type="NCBI Taxonomy" id="517425"/>
    <lineage>
        <taxon>Bacteria</taxon>
        <taxon>Bacillati</taxon>
        <taxon>Bacillota</taxon>
        <taxon>Bacilli</taxon>
        <taxon>Bacillales</taxon>
        <taxon>Bacillaceae</taxon>
        <taxon>Salisediminibacterium</taxon>
    </lineage>
</organism>
<dbReference type="AlphaFoldDB" id="A0A1H9NZR4"/>
<dbReference type="RefSeq" id="WP_093071511.1">
    <property type="nucleotide sequence ID" value="NZ_FOGV01000001.1"/>
</dbReference>
<keyword evidence="7 9" id="KW-0067">ATP-binding</keyword>
<dbReference type="STRING" id="1464123.SAMN05444126_10136"/>
<evidence type="ECO:0000256" key="8">
    <source>
        <dbReference type="ARBA" id="ARBA00048258"/>
    </source>
</evidence>
<keyword evidence="4 9" id="KW-0436">Ligase</keyword>
<dbReference type="InterPro" id="IPR004821">
    <property type="entry name" value="Cyt_trans-like"/>
</dbReference>
<dbReference type="Proteomes" id="UP000199318">
    <property type="component" value="Unassembled WGS sequence"/>
</dbReference>
<comment type="subunit">
    <text evidence="9">Homodimer.</text>
</comment>
<dbReference type="CDD" id="cd00560">
    <property type="entry name" value="PanC"/>
    <property type="match status" value="1"/>
</dbReference>
<keyword evidence="3 9" id="KW-0963">Cytoplasm</keyword>
<comment type="function">
    <text evidence="9">Catalyzes the condensation of pantoate with beta-alanine in an ATP-dependent reaction via a pantoyl-adenylate intermediate.</text>
</comment>
<feature type="binding site" evidence="9">
    <location>
        <position position="176"/>
    </location>
    <ligand>
        <name>ATP</name>
        <dbReference type="ChEBI" id="CHEBI:30616"/>
    </ligand>
</feature>
<dbReference type="Pfam" id="PF02569">
    <property type="entry name" value="Pantoate_ligase"/>
    <property type="match status" value="1"/>
</dbReference>
<dbReference type="NCBIfam" id="TIGR00018">
    <property type="entry name" value="panC"/>
    <property type="match status" value="1"/>
</dbReference>
<dbReference type="PANTHER" id="PTHR21299:SF1">
    <property type="entry name" value="PANTOATE--BETA-ALANINE LIGASE"/>
    <property type="match status" value="1"/>
</dbReference>
<evidence type="ECO:0000256" key="9">
    <source>
        <dbReference type="HAMAP-Rule" id="MF_00158"/>
    </source>
</evidence>
<dbReference type="GO" id="GO:0005524">
    <property type="term" value="F:ATP binding"/>
    <property type="evidence" value="ECO:0007669"/>
    <property type="project" value="UniProtKB-KW"/>
</dbReference>
<evidence type="ECO:0000256" key="7">
    <source>
        <dbReference type="ARBA" id="ARBA00022840"/>
    </source>
</evidence>
<dbReference type="Gene3D" id="3.40.50.620">
    <property type="entry name" value="HUPs"/>
    <property type="match status" value="1"/>
</dbReference>
<dbReference type="EMBL" id="FOGV01000001">
    <property type="protein sequence ID" value="SER41466.1"/>
    <property type="molecule type" value="Genomic_DNA"/>
</dbReference>
<dbReference type="Gene3D" id="3.30.1300.10">
    <property type="entry name" value="Pantoate-beta-alanine ligase, C-terminal domain"/>
    <property type="match status" value="1"/>
</dbReference>
<dbReference type="FunFam" id="3.40.50.620:FF:000013">
    <property type="entry name" value="Pantothenate synthetase"/>
    <property type="match status" value="1"/>
</dbReference>
<dbReference type="OrthoDB" id="9773087at2"/>
<feature type="active site" description="Proton donor" evidence="9">
    <location>
        <position position="37"/>
    </location>
</feature>
<dbReference type="InterPro" id="IPR003721">
    <property type="entry name" value="Pantoate_ligase"/>
</dbReference>
<gene>
    <name evidence="9" type="primary">panC</name>
    <name evidence="10" type="ORF">SAMN05444126_10136</name>
</gene>
<feature type="binding site" evidence="9">
    <location>
        <position position="61"/>
    </location>
    <ligand>
        <name>beta-alanine</name>
        <dbReference type="ChEBI" id="CHEBI:57966"/>
    </ligand>
</feature>
<keyword evidence="5 9" id="KW-0566">Pantothenate biosynthesis</keyword>
<dbReference type="GO" id="GO:0015940">
    <property type="term" value="P:pantothenate biosynthetic process"/>
    <property type="evidence" value="ECO:0007669"/>
    <property type="project" value="UniProtKB-UniRule"/>
</dbReference>
<dbReference type="EC" id="6.3.2.1" evidence="9"/>
<sequence>MKIIRTVKEMKIYCRKLHEDKKTIGFVPTMGYLHDGHVSLMNEARKHADSLIISSFVNPLQFGPDEDYSSYPRDEAKDVETAEKHGAEALFIPPVAEMYPSTLGTKVSVIEGTDVLCGESRPGHFDGVATVVLKLFEIIKPDIAVFGMKDAQQTAILKRMVEDFNLDVEIVPAPIVREADGLALSSRNVNLTSAERAEAPALYRILGEAKKLIESSELTAGEETEQWVINQLQQTLSAEIDYVQMLTFPELKPPASAEAEWIIAAAVQYQNARLIDNITKS</sequence>
<dbReference type="SUPFAM" id="SSF52374">
    <property type="entry name" value="Nucleotidylyl transferase"/>
    <property type="match status" value="1"/>
</dbReference>
<name>A0A1H9NZR4_9BACI</name>
<reference evidence="11" key="1">
    <citation type="submission" date="2016-10" db="EMBL/GenBank/DDBJ databases">
        <authorList>
            <person name="de Groot N.N."/>
        </authorList>
    </citation>
    <scope>NUCLEOTIDE SEQUENCE [LARGE SCALE GENOMIC DNA]</scope>
    <source>
        <strain evidence="11">10nlg</strain>
    </source>
</reference>
<feature type="binding site" evidence="9">
    <location>
        <position position="61"/>
    </location>
    <ligand>
        <name>(R)-pantoate</name>
        <dbReference type="ChEBI" id="CHEBI:15980"/>
    </ligand>
</feature>
<dbReference type="NCBIfam" id="TIGR00125">
    <property type="entry name" value="cyt_tran_rel"/>
    <property type="match status" value="1"/>
</dbReference>
<evidence type="ECO:0000313" key="10">
    <source>
        <dbReference type="EMBL" id="SER41466.1"/>
    </source>
</evidence>
<feature type="binding site" evidence="9">
    <location>
        <begin position="147"/>
        <end position="150"/>
    </location>
    <ligand>
        <name>ATP</name>
        <dbReference type="ChEBI" id="CHEBI:30616"/>
    </ligand>
</feature>
<evidence type="ECO:0000256" key="1">
    <source>
        <dbReference type="ARBA" id="ARBA00004990"/>
    </source>
</evidence>
<feature type="binding site" evidence="9">
    <location>
        <position position="153"/>
    </location>
    <ligand>
        <name>(R)-pantoate</name>
        <dbReference type="ChEBI" id="CHEBI:15980"/>
    </ligand>
</feature>
<dbReference type="InterPro" id="IPR042176">
    <property type="entry name" value="Pantoate_ligase_C"/>
</dbReference>
<feature type="binding site" evidence="9">
    <location>
        <begin position="30"/>
        <end position="37"/>
    </location>
    <ligand>
        <name>ATP</name>
        <dbReference type="ChEBI" id="CHEBI:30616"/>
    </ligand>
</feature>
<dbReference type="InterPro" id="IPR014729">
    <property type="entry name" value="Rossmann-like_a/b/a_fold"/>
</dbReference>
<comment type="subcellular location">
    <subcellularLocation>
        <location evidence="9">Cytoplasm</location>
    </subcellularLocation>
</comment>
<keyword evidence="6 9" id="KW-0547">Nucleotide-binding</keyword>
<feature type="binding site" evidence="9">
    <location>
        <begin position="184"/>
        <end position="187"/>
    </location>
    <ligand>
        <name>ATP</name>
        <dbReference type="ChEBI" id="CHEBI:30616"/>
    </ligand>
</feature>
<comment type="catalytic activity">
    <reaction evidence="8 9">
        <text>(R)-pantoate + beta-alanine + ATP = (R)-pantothenate + AMP + diphosphate + H(+)</text>
        <dbReference type="Rhea" id="RHEA:10912"/>
        <dbReference type="ChEBI" id="CHEBI:15378"/>
        <dbReference type="ChEBI" id="CHEBI:15980"/>
        <dbReference type="ChEBI" id="CHEBI:29032"/>
        <dbReference type="ChEBI" id="CHEBI:30616"/>
        <dbReference type="ChEBI" id="CHEBI:33019"/>
        <dbReference type="ChEBI" id="CHEBI:57966"/>
        <dbReference type="ChEBI" id="CHEBI:456215"/>
        <dbReference type="EC" id="6.3.2.1"/>
    </reaction>
</comment>
<keyword evidence="11" id="KW-1185">Reference proteome</keyword>
<accession>A0A1H9NZR4</accession>
<comment type="similarity">
    <text evidence="2 9">Belongs to the pantothenate synthetase family.</text>
</comment>
<protein>
    <recommendedName>
        <fullName evidence="9">Pantothenate synthetase</fullName>
        <shortName evidence="9">PS</shortName>
        <ecNumber evidence="9">6.3.2.1</ecNumber>
    </recommendedName>
    <alternativeName>
        <fullName evidence="9">Pantoate--beta-alanine ligase</fullName>
    </alternativeName>
    <alternativeName>
        <fullName evidence="9">Pantoate-activating enzyme</fullName>
    </alternativeName>
</protein>
<dbReference type="GO" id="GO:0004592">
    <property type="term" value="F:pantoate-beta-alanine ligase activity"/>
    <property type="evidence" value="ECO:0007669"/>
    <property type="project" value="UniProtKB-UniRule"/>
</dbReference>
<dbReference type="PANTHER" id="PTHR21299">
    <property type="entry name" value="CYTIDYLATE KINASE/PANTOATE-BETA-ALANINE LIGASE"/>
    <property type="match status" value="1"/>
</dbReference>
<evidence type="ECO:0000256" key="3">
    <source>
        <dbReference type="ARBA" id="ARBA00022490"/>
    </source>
</evidence>
<evidence type="ECO:0000256" key="2">
    <source>
        <dbReference type="ARBA" id="ARBA00009256"/>
    </source>
</evidence>
<proteinExistence type="inferred from homology"/>
<comment type="caution">
    <text evidence="10">The sequence shown here is derived from an EMBL/GenBank/DDBJ whole genome shotgun (WGS) entry which is preliminary data.</text>
</comment>
<evidence type="ECO:0000256" key="4">
    <source>
        <dbReference type="ARBA" id="ARBA00022598"/>
    </source>
</evidence>
<dbReference type="UniPathway" id="UPA00028">
    <property type="reaction ID" value="UER00005"/>
</dbReference>
<dbReference type="GO" id="GO:0005829">
    <property type="term" value="C:cytosol"/>
    <property type="evidence" value="ECO:0007669"/>
    <property type="project" value="TreeGrafter"/>
</dbReference>
<evidence type="ECO:0000256" key="5">
    <source>
        <dbReference type="ARBA" id="ARBA00022655"/>
    </source>
</evidence>
<comment type="pathway">
    <text evidence="1 9">Cofactor biosynthesis; (R)-pantothenate biosynthesis; (R)-pantothenate from (R)-pantoate and beta-alanine: step 1/1.</text>
</comment>
<dbReference type="HAMAP" id="MF_00158">
    <property type="entry name" value="PanC"/>
    <property type="match status" value="1"/>
</dbReference>